<dbReference type="OrthoDB" id="10607503at2759"/>
<keyword evidence="3" id="KW-1185">Reference proteome</keyword>
<evidence type="ECO:0000313" key="3">
    <source>
        <dbReference type="Proteomes" id="UP000327157"/>
    </source>
</evidence>
<dbReference type="AlphaFoldDB" id="A0A5N5H709"/>
<evidence type="ECO:0000256" key="1">
    <source>
        <dbReference type="SAM" id="MobiDB-lite"/>
    </source>
</evidence>
<feature type="compositionally biased region" description="Basic and acidic residues" evidence="1">
    <location>
        <begin position="122"/>
        <end position="131"/>
    </location>
</feature>
<gene>
    <name evidence="2" type="ORF">D8674_024949</name>
</gene>
<name>A0A5N5H709_9ROSA</name>
<accession>A0A5N5H709</accession>
<sequence length="456" mass="50491">MDEKSREKDQRGDKGYFTASEVLKKVCASRKGVEAVRKSPALLKSTIYDGNLLSSRPSGWCGMSAGKGQESAWHRLRRWCGKKRFFPSAQKMLIKKKPKTSSTAREGPPAVERPMIDMTSSNEEKNKDARSEPVAPVMSRMANSIVDMPKSMPRCPLGAKSGSYSGRLTIMNNHKVDSTAKVALRPIPSATKTDSPARNEETARVGSYEKSTKPTSREAAEICVLLKPDLLDDMDACANKAAKEVVKTMAAEPYSSSEEIKSLDSELVSSKGLKKEVDELQRVRVGFKIFFISPENLLAFTFEASISEIVEEVGAQARASGGEALDDAAVKSVTIAKVEDHIVGCFGPPIAFRISQRGYVLLDAILLEELRHTFAHELWAVVSDDGLWDTKSANDVPPYEVLYVHLSRGRPGLCFYPFGEVVGYHDHYAFTPSRRRHKSYQVNCPLHESPMTRIRV</sequence>
<reference evidence="2 3" key="1">
    <citation type="submission" date="2019-09" db="EMBL/GenBank/DDBJ databases">
        <authorList>
            <person name="Ou C."/>
        </authorList>
    </citation>
    <scope>NUCLEOTIDE SEQUENCE [LARGE SCALE GENOMIC DNA]</scope>
    <source>
        <strain evidence="2">S2</strain>
        <tissue evidence="2">Leaf</tissue>
    </source>
</reference>
<reference evidence="3" key="2">
    <citation type="submission" date="2019-10" db="EMBL/GenBank/DDBJ databases">
        <title>A de novo genome assembly of a pear dwarfing rootstock.</title>
        <authorList>
            <person name="Wang F."/>
            <person name="Wang J."/>
            <person name="Li S."/>
            <person name="Zhang Y."/>
            <person name="Fang M."/>
            <person name="Ma L."/>
            <person name="Zhao Y."/>
            <person name="Jiang S."/>
        </authorList>
    </citation>
    <scope>NUCLEOTIDE SEQUENCE [LARGE SCALE GENOMIC DNA]</scope>
</reference>
<comment type="caution">
    <text evidence="2">The sequence shown here is derived from an EMBL/GenBank/DDBJ whole genome shotgun (WGS) entry which is preliminary data.</text>
</comment>
<dbReference type="EMBL" id="SMOL01000231">
    <property type="protein sequence ID" value="KAB2622767.1"/>
    <property type="molecule type" value="Genomic_DNA"/>
</dbReference>
<protein>
    <submittedName>
        <fullName evidence="2">Uncharacterized protein</fullName>
    </submittedName>
</protein>
<proteinExistence type="predicted"/>
<feature type="region of interest" description="Disordered" evidence="1">
    <location>
        <begin position="189"/>
        <end position="212"/>
    </location>
</feature>
<reference evidence="2 3" key="3">
    <citation type="submission" date="2019-11" db="EMBL/GenBank/DDBJ databases">
        <title>A de novo genome assembly of a pear dwarfing rootstock.</title>
        <authorList>
            <person name="Wang F."/>
            <person name="Wang J."/>
            <person name="Li S."/>
            <person name="Zhang Y."/>
            <person name="Fang M."/>
            <person name="Ma L."/>
            <person name="Zhao Y."/>
            <person name="Jiang S."/>
        </authorList>
    </citation>
    <scope>NUCLEOTIDE SEQUENCE [LARGE SCALE GENOMIC DNA]</scope>
    <source>
        <strain evidence="2">S2</strain>
        <tissue evidence="2">Leaf</tissue>
    </source>
</reference>
<dbReference type="Proteomes" id="UP000327157">
    <property type="component" value="Chromosome 4"/>
</dbReference>
<feature type="region of interest" description="Disordered" evidence="1">
    <location>
        <begin position="94"/>
        <end position="133"/>
    </location>
</feature>
<evidence type="ECO:0000313" key="2">
    <source>
        <dbReference type="EMBL" id="KAB2622767.1"/>
    </source>
</evidence>
<organism evidence="2 3">
    <name type="scientific">Pyrus ussuriensis x Pyrus communis</name>
    <dbReference type="NCBI Taxonomy" id="2448454"/>
    <lineage>
        <taxon>Eukaryota</taxon>
        <taxon>Viridiplantae</taxon>
        <taxon>Streptophyta</taxon>
        <taxon>Embryophyta</taxon>
        <taxon>Tracheophyta</taxon>
        <taxon>Spermatophyta</taxon>
        <taxon>Magnoliopsida</taxon>
        <taxon>eudicotyledons</taxon>
        <taxon>Gunneridae</taxon>
        <taxon>Pentapetalae</taxon>
        <taxon>rosids</taxon>
        <taxon>fabids</taxon>
        <taxon>Rosales</taxon>
        <taxon>Rosaceae</taxon>
        <taxon>Amygdaloideae</taxon>
        <taxon>Maleae</taxon>
        <taxon>Pyrus</taxon>
    </lineage>
</organism>